<dbReference type="PANTHER" id="PTHR33692:SF1">
    <property type="entry name" value="RIBOSOME MATURATION FACTOR RIMM"/>
    <property type="match status" value="1"/>
</dbReference>
<dbReference type="GO" id="GO:0043022">
    <property type="term" value="F:ribosome binding"/>
    <property type="evidence" value="ECO:0007669"/>
    <property type="project" value="InterPro"/>
</dbReference>
<evidence type="ECO:0000256" key="2">
    <source>
        <dbReference type="ARBA" id="ARBA00022517"/>
    </source>
</evidence>
<accession>A0A8J3EWQ1</accession>
<dbReference type="InterPro" id="IPR009000">
    <property type="entry name" value="Transl_B-barrel_sf"/>
</dbReference>
<evidence type="ECO:0000256" key="1">
    <source>
        <dbReference type="ARBA" id="ARBA00022490"/>
    </source>
</evidence>
<comment type="subcellular location">
    <subcellularLocation>
        <location evidence="5">Cytoplasm</location>
    </subcellularLocation>
</comment>
<evidence type="ECO:0000256" key="4">
    <source>
        <dbReference type="ARBA" id="ARBA00023186"/>
    </source>
</evidence>
<gene>
    <name evidence="5 8" type="primary">rimM</name>
    <name evidence="8" type="ORF">GCM10007380_22100</name>
</gene>
<dbReference type="InterPro" id="IPR011961">
    <property type="entry name" value="RimM"/>
</dbReference>
<dbReference type="SUPFAM" id="SSF50346">
    <property type="entry name" value="PRC-barrel domain"/>
    <property type="match status" value="1"/>
</dbReference>
<evidence type="ECO:0000256" key="5">
    <source>
        <dbReference type="HAMAP-Rule" id="MF_00014"/>
    </source>
</evidence>
<dbReference type="GO" id="GO:0005840">
    <property type="term" value="C:ribosome"/>
    <property type="evidence" value="ECO:0007669"/>
    <property type="project" value="InterPro"/>
</dbReference>
<dbReference type="Proteomes" id="UP000626244">
    <property type="component" value="Unassembled WGS sequence"/>
</dbReference>
<dbReference type="RefSeq" id="WP_087998565.1">
    <property type="nucleotide sequence ID" value="NZ_BMHB01000001.1"/>
</dbReference>
<dbReference type="GO" id="GO:0005737">
    <property type="term" value="C:cytoplasm"/>
    <property type="evidence" value="ECO:0007669"/>
    <property type="project" value="UniProtKB-SubCell"/>
</dbReference>
<dbReference type="PANTHER" id="PTHR33692">
    <property type="entry name" value="RIBOSOME MATURATION FACTOR RIMM"/>
    <property type="match status" value="1"/>
</dbReference>
<dbReference type="InterPro" id="IPR036976">
    <property type="entry name" value="RimM_N_sf"/>
</dbReference>
<comment type="subunit">
    <text evidence="5">Binds ribosomal protein uS19.</text>
</comment>
<dbReference type="NCBIfam" id="TIGR02273">
    <property type="entry name" value="16S_RimM"/>
    <property type="match status" value="1"/>
</dbReference>
<feature type="domain" description="PRC-barrel" evidence="7">
    <location>
        <begin position="97"/>
        <end position="170"/>
    </location>
</feature>
<dbReference type="Pfam" id="PF01782">
    <property type="entry name" value="RimM"/>
    <property type="match status" value="1"/>
</dbReference>
<keyword evidence="4 5" id="KW-0143">Chaperone</keyword>
<evidence type="ECO:0000256" key="3">
    <source>
        <dbReference type="ARBA" id="ARBA00022552"/>
    </source>
</evidence>
<dbReference type="InterPro" id="IPR027275">
    <property type="entry name" value="PRC-brl_dom"/>
</dbReference>
<proteinExistence type="inferred from homology"/>
<reference evidence="9" key="1">
    <citation type="journal article" date="2019" name="Int. J. Syst. Evol. Microbiol.">
        <title>The Global Catalogue of Microorganisms (GCM) 10K type strain sequencing project: providing services to taxonomists for standard genome sequencing and annotation.</title>
        <authorList>
            <consortium name="The Broad Institute Genomics Platform"/>
            <consortium name="The Broad Institute Genome Sequencing Center for Infectious Disease"/>
            <person name="Wu L."/>
            <person name="Ma J."/>
        </authorList>
    </citation>
    <scope>NUCLEOTIDE SEQUENCE [LARGE SCALE GENOMIC DNA]</scope>
    <source>
        <strain evidence="9">CGMCC 1.14993</strain>
    </source>
</reference>
<dbReference type="GO" id="GO:0042274">
    <property type="term" value="P:ribosomal small subunit biogenesis"/>
    <property type="evidence" value="ECO:0007669"/>
    <property type="project" value="UniProtKB-UniRule"/>
</dbReference>
<comment type="domain">
    <text evidence="5">The PRC barrel domain binds ribosomal protein uS19.</text>
</comment>
<dbReference type="GO" id="GO:0006364">
    <property type="term" value="P:rRNA processing"/>
    <property type="evidence" value="ECO:0007669"/>
    <property type="project" value="UniProtKB-UniRule"/>
</dbReference>
<dbReference type="Gene3D" id="2.30.30.240">
    <property type="entry name" value="PRC-barrel domain"/>
    <property type="match status" value="1"/>
</dbReference>
<keyword evidence="9" id="KW-1185">Reference proteome</keyword>
<feature type="domain" description="RimM N-terminal" evidence="6">
    <location>
        <begin position="6"/>
        <end position="90"/>
    </location>
</feature>
<dbReference type="Gene3D" id="2.40.30.60">
    <property type="entry name" value="RimM"/>
    <property type="match status" value="1"/>
</dbReference>
<organism evidence="8 9">
    <name type="scientific">Gottfriedia solisilvae</name>
    <dbReference type="NCBI Taxonomy" id="1516104"/>
    <lineage>
        <taxon>Bacteria</taxon>
        <taxon>Bacillati</taxon>
        <taxon>Bacillota</taxon>
        <taxon>Bacilli</taxon>
        <taxon>Bacillales</taxon>
        <taxon>Bacillaceae</taxon>
        <taxon>Gottfriedia</taxon>
    </lineage>
</organism>
<comment type="caution">
    <text evidence="8">The sequence shown here is derived from an EMBL/GenBank/DDBJ whole genome shotgun (WGS) entry which is preliminary data.</text>
</comment>
<name>A0A8J3EWQ1_9BACI</name>
<dbReference type="InterPro" id="IPR011033">
    <property type="entry name" value="PRC_barrel-like_sf"/>
</dbReference>
<dbReference type="InterPro" id="IPR002676">
    <property type="entry name" value="RimM_N"/>
</dbReference>
<keyword evidence="1 5" id="KW-0963">Cytoplasm</keyword>
<comment type="similarity">
    <text evidence="5">Belongs to the RimM family.</text>
</comment>
<dbReference type="SUPFAM" id="SSF50447">
    <property type="entry name" value="Translation proteins"/>
    <property type="match status" value="1"/>
</dbReference>
<evidence type="ECO:0000259" key="7">
    <source>
        <dbReference type="Pfam" id="PF05239"/>
    </source>
</evidence>
<evidence type="ECO:0000259" key="6">
    <source>
        <dbReference type="Pfam" id="PF01782"/>
    </source>
</evidence>
<evidence type="ECO:0000313" key="9">
    <source>
        <dbReference type="Proteomes" id="UP000626244"/>
    </source>
</evidence>
<dbReference type="OrthoDB" id="9810331at2"/>
<evidence type="ECO:0000313" key="8">
    <source>
        <dbReference type="EMBL" id="GGI14270.1"/>
    </source>
</evidence>
<dbReference type="HAMAP" id="MF_00014">
    <property type="entry name" value="Ribosome_mat_RimM"/>
    <property type="match status" value="1"/>
</dbReference>
<dbReference type="Pfam" id="PF05239">
    <property type="entry name" value="PRC"/>
    <property type="match status" value="1"/>
</dbReference>
<comment type="function">
    <text evidence="5">An accessory protein needed during the final step in the assembly of 30S ribosomal subunit, possibly for assembly of the head region. Essential for efficient processing of 16S rRNA. May be needed both before and after RbfA during the maturation of 16S rRNA. It has affinity for free ribosomal 30S subunits but not for 70S ribosomes.</text>
</comment>
<protein>
    <recommendedName>
        <fullName evidence="5">Ribosome maturation factor RimM</fullName>
    </recommendedName>
</protein>
<dbReference type="AlphaFoldDB" id="A0A8J3EWQ1"/>
<keyword evidence="2 5" id="KW-0690">Ribosome biogenesis</keyword>
<sequence length="170" mass="19764">MKYLNVGKIVNTHGVRGEVRVISRTDFPEKRYKKGNTLYLFKQNDETPITLKITNHRVHKNFDLLTFEGFDSLNEVEPFKNSILKITEDQLHSLEKNEYYYHEIIGCMVETVDGEEIGKIKEILSPGANDVWVIQRKGQKDALIPYIEQIVKEVDIENKLVKIELMEGLL</sequence>
<keyword evidence="3 5" id="KW-0698">rRNA processing</keyword>
<dbReference type="EMBL" id="BMHB01000001">
    <property type="protein sequence ID" value="GGI14270.1"/>
    <property type="molecule type" value="Genomic_DNA"/>
</dbReference>